<comment type="caution">
    <text evidence="2">The sequence shown here is derived from an EMBL/GenBank/DDBJ whole genome shotgun (WGS) entry which is preliminary data.</text>
</comment>
<gene>
    <name evidence="2" type="ORF">LCGC14_2679750</name>
</gene>
<dbReference type="AlphaFoldDB" id="A0A0F9A9A9"/>
<accession>A0A0F9A9A9</accession>
<feature type="region of interest" description="Disordered" evidence="1">
    <location>
        <begin position="1"/>
        <end position="25"/>
    </location>
</feature>
<feature type="compositionally biased region" description="Basic and acidic residues" evidence="1">
    <location>
        <begin position="1"/>
        <end position="21"/>
    </location>
</feature>
<name>A0A0F9A9A9_9ZZZZ</name>
<protein>
    <submittedName>
        <fullName evidence="2">Uncharacterized protein</fullName>
    </submittedName>
</protein>
<evidence type="ECO:0000256" key="1">
    <source>
        <dbReference type="SAM" id="MobiDB-lite"/>
    </source>
</evidence>
<sequence length="57" mass="6837">MSNDWRQRDLQSRARQSRDEAESAASYATFYRREVEKLKEKLVAVEETARFRGQRDD</sequence>
<evidence type="ECO:0000313" key="2">
    <source>
        <dbReference type="EMBL" id="KKK94745.1"/>
    </source>
</evidence>
<proteinExistence type="predicted"/>
<dbReference type="EMBL" id="LAZR01047212">
    <property type="protein sequence ID" value="KKK94745.1"/>
    <property type="molecule type" value="Genomic_DNA"/>
</dbReference>
<organism evidence="2">
    <name type="scientific">marine sediment metagenome</name>
    <dbReference type="NCBI Taxonomy" id="412755"/>
    <lineage>
        <taxon>unclassified sequences</taxon>
        <taxon>metagenomes</taxon>
        <taxon>ecological metagenomes</taxon>
    </lineage>
</organism>
<reference evidence="2" key="1">
    <citation type="journal article" date="2015" name="Nature">
        <title>Complex archaea that bridge the gap between prokaryotes and eukaryotes.</title>
        <authorList>
            <person name="Spang A."/>
            <person name="Saw J.H."/>
            <person name="Jorgensen S.L."/>
            <person name="Zaremba-Niedzwiedzka K."/>
            <person name="Martijn J."/>
            <person name="Lind A.E."/>
            <person name="van Eijk R."/>
            <person name="Schleper C."/>
            <person name="Guy L."/>
            <person name="Ettema T.J."/>
        </authorList>
    </citation>
    <scope>NUCLEOTIDE SEQUENCE</scope>
</reference>